<comment type="caution">
    <text evidence="1">The sequence shown here is derived from an EMBL/GenBank/DDBJ whole genome shotgun (WGS) entry which is preliminary data.</text>
</comment>
<dbReference type="EMBL" id="JAPDRQ010000022">
    <property type="protein sequence ID" value="KAJ9661519.1"/>
    <property type="molecule type" value="Genomic_DNA"/>
</dbReference>
<organism evidence="1 2">
    <name type="scientific">Neophaeococcomyces mojaviensis</name>
    <dbReference type="NCBI Taxonomy" id="3383035"/>
    <lineage>
        <taxon>Eukaryota</taxon>
        <taxon>Fungi</taxon>
        <taxon>Dikarya</taxon>
        <taxon>Ascomycota</taxon>
        <taxon>Pezizomycotina</taxon>
        <taxon>Eurotiomycetes</taxon>
        <taxon>Chaetothyriomycetidae</taxon>
        <taxon>Chaetothyriales</taxon>
        <taxon>Chaetothyriales incertae sedis</taxon>
        <taxon>Neophaeococcomyces</taxon>
    </lineage>
</organism>
<reference evidence="1" key="1">
    <citation type="submission" date="2022-10" db="EMBL/GenBank/DDBJ databases">
        <title>Culturing micro-colonial fungi from biological soil crusts in the Mojave desert and describing Neophaeococcomyces mojavensis, and introducing the new genera and species Taxawa tesnikishii.</title>
        <authorList>
            <person name="Kurbessoian T."/>
            <person name="Stajich J.E."/>
        </authorList>
    </citation>
    <scope>NUCLEOTIDE SEQUENCE</scope>
    <source>
        <strain evidence="1">JES_112</strain>
    </source>
</reference>
<evidence type="ECO:0000313" key="2">
    <source>
        <dbReference type="Proteomes" id="UP001172386"/>
    </source>
</evidence>
<name>A0ACC3AGI7_9EURO</name>
<evidence type="ECO:0000313" key="1">
    <source>
        <dbReference type="EMBL" id="KAJ9661519.1"/>
    </source>
</evidence>
<gene>
    <name evidence="1" type="ORF">H2198_001899</name>
</gene>
<sequence length="482" mass="55852">MDKIYAHAELTIVAAAGNNATVGLPGVNGRPRTPQIMEEVKEGLRLIFASRWPEELDHSYYETRAWTFQERILSRRCLFFFNEHVVFRCRNAMWREDLMFESPGLHVPDNAIQWQYGVVGTQINQKVSLEEHGEKRKVTSPIRDYTMAMCEYSVRRLTFESDAMDACKGIFEQIARTMDFDLYYCLPQQFFELGLLWYGGEGRRSGFPSWSWIGWRGKVLLGLEIYNRHDLFWWLITDCWISWTRLDGEPLHLTTAEETELYLPEDLIKVPPKFDQTLTLPWRPSPKFALKDYYLRFWTFSIRLKISHAIKQGRKDLDVDAGIARPPTVFDLHDRNQDFAGRLLSHAHPVPHSAQGSPKIETELLIISRQRWHSLDVFPPGRSHLDRFLGFDDGVTYPHYYLADDQVIDLQSGTPLGLADTEVARRSYPDKQGQHPSRLYDVLEIMWRDDGVAERIGIGKVLISAVKTSLDPGCIWKEIVLG</sequence>
<dbReference type="Proteomes" id="UP001172386">
    <property type="component" value="Unassembled WGS sequence"/>
</dbReference>
<protein>
    <submittedName>
        <fullName evidence="1">Uncharacterized protein</fullName>
    </submittedName>
</protein>
<proteinExistence type="predicted"/>
<keyword evidence="2" id="KW-1185">Reference proteome</keyword>
<accession>A0ACC3AGI7</accession>